<dbReference type="AlphaFoldDB" id="A0A7G8PXD2"/>
<dbReference type="RefSeq" id="WP_186989124.1">
    <property type="nucleotide sequence ID" value="NZ_CP052909.1"/>
</dbReference>
<evidence type="ECO:0000313" key="2">
    <source>
        <dbReference type="Proteomes" id="UP000515514"/>
    </source>
</evidence>
<organism evidence="1 2">
    <name type="scientific">Constantimarinum furrinae</name>
    <dbReference type="NCBI Taxonomy" id="2562285"/>
    <lineage>
        <taxon>Bacteria</taxon>
        <taxon>Pseudomonadati</taxon>
        <taxon>Bacteroidota</taxon>
        <taxon>Flavobacteriia</taxon>
        <taxon>Flavobacteriales</taxon>
        <taxon>Flavobacteriaceae</taxon>
        <taxon>Altibacter/Constantimarinum group</taxon>
        <taxon>Constantimarinum</taxon>
    </lineage>
</organism>
<keyword evidence="2" id="KW-1185">Reference proteome</keyword>
<reference evidence="1 2" key="1">
    <citation type="submission" date="2020-04" db="EMBL/GenBank/DDBJ databases">
        <title>Genome sequence of Altibacter aquimarinus strain ALE3EI.</title>
        <authorList>
            <person name="Oh H.-M."/>
            <person name="Jang D."/>
        </authorList>
    </citation>
    <scope>NUCLEOTIDE SEQUENCE [LARGE SCALE GENOMIC DNA]</scope>
    <source>
        <strain evidence="1 2">ALE3EI</strain>
    </source>
</reference>
<sequence length="408" mass="47307">MKGKILDRFKEADSECLLASISLNDYVEGLPEDYKSYEVQREIVKNTYLDNLVDTIIEGNHIPPIVIVVEKEKYKITDSNIEVSEYKILDGLQRTFRLKIIFDTLNILIESLEKEEQLIFELSKLQLNRKFKEKLIEIESNSSILSSLVEFAKTNSTKKLSTLYDRNQWFEIWTGLSSDQEVNKMLILNAGHKPVKTKHQLELLFRNIIPILQKVEFKDFKIVREKEMSSIQYSKNRIPGQFHFSHIITSVLSLSEGKPLTTNTNLIQKSQSDYFNEEVFDKFLHLDFLKEFIRGLIDIDNAITGEFDEAGTKWMGRETSLVGMYAATGKYINEKFIKPQEAISILRERIVSNPSLLCLTEFEDERNNQNLAKINIGSVNKKAVYEGIYSVLIDPTNKIDWKIYFKTA</sequence>
<evidence type="ECO:0008006" key="3">
    <source>
        <dbReference type="Google" id="ProtNLM"/>
    </source>
</evidence>
<accession>A0A7G8PXD2</accession>
<dbReference type="EMBL" id="CP052909">
    <property type="protein sequence ID" value="QNJ98998.1"/>
    <property type="molecule type" value="Genomic_DNA"/>
</dbReference>
<dbReference type="Proteomes" id="UP000515514">
    <property type="component" value="Chromosome"/>
</dbReference>
<proteinExistence type="predicted"/>
<protein>
    <recommendedName>
        <fullName evidence="3">DUF262 domain-containing protein</fullName>
    </recommendedName>
</protein>
<gene>
    <name evidence="1" type="ORF">ALE3EI_2462</name>
</gene>
<dbReference type="KEGG" id="alti:ALE3EI_2462"/>
<evidence type="ECO:0000313" key="1">
    <source>
        <dbReference type="EMBL" id="QNJ98998.1"/>
    </source>
</evidence>
<name>A0A7G8PXD2_9FLAO</name>